<keyword evidence="1" id="KW-1133">Transmembrane helix</keyword>
<feature type="transmembrane region" description="Helical" evidence="1">
    <location>
        <begin position="103"/>
        <end position="121"/>
    </location>
</feature>
<dbReference type="EMBL" id="CP069039">
    <property type="protein sequence ID" value="QRD04809.1"/>
    <property type="molecule type" value="Genomic_DNA"/>
</dbReference>
<sequence length="135" mass="15561">MGLNMCCFGRKEYGAPDGRSCASFHHWGLEASENFNVHTGLFKRPLVQTWCSMCSRRKVIFYSTGDCLRYFRVILWDRDFTRAQPYFTVGPFTPEPWMNDKSTAILIMSGVAVITAVLIYMEQSDMKNPKKRKIG</sequence>
<dbReference type="AlphaFoldDB" id="A0A7U2FI82"/>
<name>A0A7U2FI82_PHANO</name>
<keyword evidence="1" id="KW-0472">Membrane</keyword>
<proteinExistence type="predicted"/>
<accession>A0A7U2FI82</accession>
<dbReference type="Proteomes" id="UP000663193">
    <property type="component" value="Chromosome 17"/>
</dbReference>
<evidence type="ECO:0000256" key="1">
    <source>
        <dbReference type="SAM" id="Phobius"/>
    </source>
</evidence>
<gene>
    <name evidence="2" type="ORF">JI435_107370</name>
</gene>
<protein>
    <submittedName>
        <fullName evidence="2">Uncharacterized protein</fullName>
    </submittedName>
</protein>
<reference evidence="3" key="1">
    <citation type="journal article" date="2021" name="BMC Genomics">
        <title>Chromosome-level genome assembly and manually-curated proteome of model necrotroph Parastagonospora nodorum Sn15 reveals a genome-wide trove of candidate effector homologs, and redundancy of virulence-related functions within an accessory chromosome.</title>
        <authorList>
            <person name="Bertazzoni S."/>
            <person name="Jones D.A.B."/>
            <person name="Phan H.T."/>
            <person name="Tan K.-C."/>
            <person name="Hane J.K."/>
        </authorList>
    </citation>
    <scope>NUCLEOTIDE SEQUENCE [LARGE SCALE GENOMIC DNA]</scope>
    <source>
        <strain evidence="3">SN15 / ATCC MYA-4574 / FGSC 10173)</strain>
    </source>
</reference>
<dbReference type="VEuPathDB" id="FungiDB:JI435_107370"/>
<evidence type="ECO:0000313" key="2">
    <source>
        <dbReference type="EMBL" id="QRD04809.1"/>
    </source>
</evidence>
<keyword evidence="3" id="KW-1185">Reference proteome</keyword>
<evidence type="ECO:0000313" key="3">
    <source>
        <dbReference type="Proteomes" id="UP000663193"/>
    </source>
</evidence>
<keyword evidence="1" id="KW-0812">Transmembrane</keyword>
<organism evidence="2 3">
    <name type="scientific">Phaeosphaeria nodorum (strain SN15 / ATCC MYA-4574 / FGSC 10173)</name>
    <name type="common">Glume blotch fungus</name>
    <name type="synonym">Parastagonospora nodorum</name>
    <dbReference type="NCBI Taxonomy" id="321614"/>
    <lineage>
        <taxon>Eukaryota</taxon>
        <taxon>Fungi</taxon>
        <taxon>Dikarya</taxon>
        <taxon>Ascomycota</taxon>
        <taxon>Pezizomycotina</taxon>
        <taxon>Dothideomycetes</taxon>
        <taxon>Pleosporomycetidae</taxon>
        <taxon>Pleosporales</taxon>
        <taxon>Pleosporineae</taxon>
        <taxon>Phaeosphaeriaceae</taxon>
        <taxon>Parastagonospora</taxon>
    </lineage>
</organism>